<reference evidence="3 4" key="1">
    <citation type="submission" date="2015-03" db="EMBL/GenBank/DDBJ databases">
        <title>Genome sequence of Variovorax paradoxus TBEA6.</title>
        <authorList>
            <person name="Poehlein A."/>
            <person name="Schuldes J."/>
            <person name="Wuebbeler J.H."/>
            <person name="Hiessl S."/>
            <person name="Steinbuechel A."/>
            <person name="Daniel R."/>
        </authorList>
    </citation>
    <scope>NUCLEOTIDE SEQUENCE [LARGE SCALE GENOMIC DNA]</scope>
    <source>
        <strain evidence="3 4">TBEA6</strain>
    </source>
</reference>
<dbReference type="PROSITE" id="PS51257">
    <property type="entry name" value="PROKAR_LIPOPROTEIN"/>
    <property type="match status" value="1"/>
</dbReference>
<keyword evidence="2" id="KW-0472">Membrane</keyword>
<evidence type="ECO:0000256" key="1">
    <source>
        <dbReference type="ARBA" id="ARBA00007613"/>
    </source>
</evidence>
<sequence>MNEAAMKHRQRILSHLPGRLSAFALAAALAGCAVGPAYQVPTAAMPAGWKEQKTAEGWLPAAPADALDRGEWWKLFGDATLDELASRVQVSNQNIAAAVANYAQAQALVRGERAALFPTVSLDGSGRRSGNIGGTSNAANAFSATLGVDWAPDVWGRLRQAVSSAQANAQASEADLASARLSAVGDLATNYFSLREADAEIVLLDQTIEGYQRAFEITSNRYKAGIAAQTDVLQAQTQLVNAQAERVGLQRTRATLEHAIAMLVGVAPADFNLPAAQWTPTVPGIPAGVPSTLLQRRPDIAAAERAVASANAQIGIARSAYFPNFGLSASVGSSASRVKDLFNASNTLWALGLSVAQVVFDAGAIGATVDSAKAAHEASVARYRQTVLTAFQAVEDQLTAGAALAQQEGLRREASAAADKTEQQLLNRYRAAQVSYTEVVTAQAAALSARRTLVQLQVNRQTAAVALIQALGGGWQAGWTGETPPAAQPISLRSAE</sequence>
<organism evidence="3 4">
    <name type="scientific">Variovorax paradoxus</name>
    <dbReference type="NCBI Taxonomy" id="34073"/>
    <lineage>
        <taxon>Bacteria</taxon>
        <taxon>Pseudomonadati</taxon>
        <taxon>Pseudomonadota</taxon>
        <taxon>Betaproteobacteria</taxon>
        <taxon>Burkholderiales</taxon>
        <taxon>Comamonadaceae</taxon>
        <taxon>Variovorax</taxon>
    </lineage>
</organism>
<evidence type="ECO:0000313" key="3">
    <source>
        <dbReference type="EMBL" id="KLN54402.1"/>
    </source>
</evidence>
<dbReference type="EMBL" id="JZWI01000024">
    <property type="protein sequence ID" value="KLN54402.1"/>
    <property type="molecule type" value="Genomic_DNA"/>
</dbReference>
<dbReference type="PATRIC" id="fig|34073.19.peg.4647"/>
<dbReference type="Gene3D" id="1.20.1600.10">
    <property type="entry name" value="Outer membrane efflux proteins (OEP)"/>
    <property type="match status" value="1"/>
</dbReference>
<evidence type="ECO:0000313" key="4">
    <source>
        <dbReference type="Proteomes" id="UP000035170"/>
    </source>
</evidence>
<dbReference type="Proteomes" id="UP000035170">
    <property type="component" value="Unassembled WGS sequence"/>
</dbReference>
<dbReference type="GO" id="GO:0005886">
    <property type="term" value="C:plasma membrane"/>
    <property type="evidence" value="ECO:0007669"/>
    <property type="project" value="UniProtKB-SubCell"/>
</dbReference>
<dbReference type="NCBIfam" id="TIGR01845">
    <property type="entry name" value="outer_NodT"/>
    <property type="match status" value="1"/>
</dbReference>
<comment type="similarity">
    <text evidence="1 2">Belongs to the outer membrane factor (OMF) (TC 1.B.17) family.</text>
</comment>
<dbReference type="PANTHER" id="PTHR30203">
    <property type="entry name" value="OUTER MEMBRANE CATION EFFLUX PROTEIN"/>
    <property type="match status" value="1"/>
</dbReference>
<dbReference type="Pfam" id="PF02321">
    <property type="entry name" value="OEP"/>
    <property type="match status" value="2"/>
</dbReference>
<keyword evidence="2" id="KW-0564">Palmitate</keyword>
<comment type="caution">
    <text evidence="3">The sequence shown here is derived from an EMBL/GenBank/DDBJ whole genome shotgun (WGS) entry which is preliminary data.</text>
</comment>
<feature type="chain" id="PRO_5002597162" evidence="2">
    <location>
        <begin position="27"/>
        <end position="496"/>
    </location>
</feature>
<keyword evidence="2" id="KW-0732">Signal</keyword>
<dbReference type="AlphaFoldDB" id="A0A0H2M146"/>
<protein>
    <submittedName>
        <fullName evidence="3">Outer membrane protein OprM</fullName>
    </submittedName>
</protein>
<keyword evidence="4" id="KW-1185">Reference proteome</keyword>
<keyword evidence="2" id="KW-1134">Transmembrane beta strand</keyword>
<dbReference type="GO" id="GO:0015562">
    <property type="term" value="F:efflux transmembrane transporter activity"/>
    <property type="evidence" value="ECO:0007669"/>
    <property type="project" value="InterPro"/>
</dbReference>
<dbReference type="SUPFAM" id="SSF56954">
    <property type="entry name" value="Outer membrane efflux proteins (OEP)"/>
    <property type="match status" value="1"/>
</dbReference>
<feature type="signal peptide" evidence="2">
    <location>
        <begin position="1"/>
        <end position="26"/>
    </location>
</feature>
<keyword evidence="2" id="KW-0449">Lipoprotein</keyword>
<keyword evidence="2" id="KW-0812">Transmembrane</keyword>
<dbReference type="InterPro" id="IPR010131">
    <property type="entry name" value="MdtP/NodT-like"/>
</dbReference>
<comment type="subcellular location">
    <subcellularLocation>
        <location evidence="2">Cell membrane</location>
        <topology evidence="2">Lipid-anchor</topology>
    </subcellularLocation>
</comment>
<name>A0A0H2M146_VARPD</name>
<dbReference type="Gene3D" id="2.20.200.10">
    <property type="entry name" value="Outer membrane efflux proteins (OEP)"/>
    <property type="match status" value="1"/>
</dbReference>
<dbReference type="InterPro" id="IPR003423">
    <property type="entry name" value="OMP_efflux"/>
</dbReference>
<proteinExistence type="inferred from homology"/>
<accession>A0A0H2M146</accession>
<gene>
    <name evidence="3" type="primary">oprM3</name>
    <name evidence="3" type="ORF">VPARA_45460</name>
</gene>
<dbReference type="RefSeq" id="WP_047786097.1">
    <property type="nucleotide sequence ID" value="NZ_JZWI01000024.1"/>
</dbReference>
<evidence type="ECO:0000256" key="2">
    <source>
        <dbReference type="RuleBase" id="RU362097"/>
    </source>
</evidence>
<dbReference type="PANTHER" id="PTHR30203:SF33">
    <property type="entry name" value="BLR4455 PROTEIN"/>
    <property type="match status" value="1"/>
</dbReference>